<dbReference type="Proteomes" id="UP001501442">
    <property type="component" value="Unassembled WGS sequence"/>
</dbReference>
<protein>
    <submittedName>
        <fullName evidence="2">Uncharacterized protein</fullName>
    </submittedName>
</protein>
<organism evidence="2 3">
    <name type="scientific">Actinoallomurus vinaceus</name>
    <dbReference type="NCBI Taxonomy" id="1080074"/>
    <lineage>
        <taxon>Bacteria</taxon>
        <taxon>Bacillati</taxon>
        <taxon>Actinomycetota</taxon>
        <taxon>Actinomycetes</taxon>
        <taxon>Streptosporangiales</taxon>
        <taxon>Thermomonosporaceae</taxon>
        <taxon>Actinoallomurus</taxon>
    </lineage>
</organism>
<keyword evidence="1" id="KW-0732">Signal</keyword>
<keyword evidence="3" id="KW-1185">Reference proteome</keyword>
<sequence length="151" mass="16604">MSSGNTARKLVLRGFIAAGSAAMAVTAMSGPAHATSWQKVNNGQLVYLKDGKCKTAGMIHNIYPTAATAYSQLQKGKCWHWVKLWVVQPKTGTWKELFWQGSGRTNFVSKPPAYGPIRNNKGWYGYRAELGLCGSKGHCVTKHIQVPHWGK</sequence>
<comment type="caution">
    <text evidence="2">The sequence shown here is derived from an EMBL/GenBank/DDBJ whole genome shotgun (WGS) entry which is preliminary data.</text>
</comment>
<dbReference type="EMBL" id="BAABHK010000007">
    <property type="protein sequence ID" value="GAA4629267.1"/>
    <property type="molecule type" value="Genomic_DNA"/>
</dbReference>
<accession>A0ABP8UCY1</accession>
<evidence type="ECO:0000313" key="2">
    <source>
        <dbReference type="EMBL" id="GAA4629267.1"/>
    </source>
</evidence>
<proteinExistence type="predicted"/>
<evidence type="ECO:0000256" key="1">
    <source>
        <dbReference type="SAM" id="SignalP"/>
    </source>
</evidence>
<reference evidence="3" key="1">
    <citation type="journal article" date="2019" name="Int. J. Syst. Evol. Microbiol.">
        <title>The Global Catalogue of Microorganisms (GCM) 10K type strain sequencing project: providing services to taxonomists for standard genome sequencing and annotation.</title>
        <authorList>
            <consortium name="The Broad Institute Genomics Platform"/>
            <consortium name="The Broad Institute Genome Sequencing Center for Infectious Disease"/>
            <person name="Wu L."/>
            <person name="Ma J."/>
        </authorList>
    </citation>
    <scope>NUCLEOTIDE SEQUENCE [LARGE SCALE GENOMIC DNA]</scope>
    <source>
        <strain evidence="3">JCM 17939</strain>
    </source>
</reference>
<dbReference type="RefSeq" id="WP_345433350.1">
    <property type="nucleotide sequence ID" value="NZ_BAABHK010000007.1"/>
</dbReference>
<evidence type="ECO:0000313" key="3">
    <source>
        <dbReference type="Proteomes" id="UP001501442"/>
    </source>
</evidence>
<feature type="signal peptide" evidence="1">
    <location>
        <begin position="1"/>
        <end position="34"/>
    </location>
</feature>
<name>A0ABP8UCY1_9ACTN</name>
<gene>
    <name evidence="2" type="ORF">GCM10023196_049280</name>
</gene>
<feature type="chain" id="PRO_5046141505" evidence="1">
    <location>
        <begin position="35"/>
        <end position="151"/>
    </location>
</feature>